<dbReference type="PANTHER" id="PTHR33976:SF8">
    <property type="entry name" value="OS07G0645000 PROTEIN"/>
    <property type="match status" value="1"/>
</dbReference>
<dbReference type="OrthoDB" id="753138at2759"/>
<keyword evidence="1" id="KW-1133">Transmembrane helix</keyword>
<keyword evidence="1" id="KW-0812">Transmembrane</keyword>
<protein>
    <submittedName>
        <fullName evidence="4">Putative GPI-anchored protein</fullName>
    </submittedName>
</protein>
<feature type="domain" description="Uncharacterized GPI-anchored protein At5g19230-like" evidence="3">
    <location>
        <begin position="25"/>
        <end position="150"/>
    </location>
</feature>
<keyword evidence="5" id="KW-1185">Reference proteome</keyword>
<evidence type="ECO:0000313" key="4">
    <source>
        <dbReference type="EMBL" id="PKU70343.1"/>
    </source>
</evidence>
<proteinExistence type="predicted"/>
<dbReference type="PANTHER" id="PTHR33976">
    <property type="entry name" value="OS07G0645000 PROTEIN"/>
    <property type="match status" value="1"/>
</dbReference>
<dbReference type="EMBL" id="KZ502938">
    <property type="protein sequence ID" value="PKU70343.1"/>
    <property type="molecule type" value="Genomic_DNA"/>
</dbReference>
<dbReference type="InterPro" id="IPR059083">
    <property type="entry name" value="At5g19230_dom"/>
</dbReference>
<keyword evidence="1" id="KW-0472">Membrane</keyword>
<dbReference type="STRING" id="906689.A0A2I0W3W3"/>
<dbReference type="InterPro" id="IPR045285">
    <property type="entry name" value="At5g19230-like"/>
</dbReference>
<sequence length="191" mass="20435">MASPLCRVAFLALLVHFAGSDETTDQLLKGINTYRTSLKLSSLTENQNADCLAEQIAKQFKGQPCTNTTGANTIPGTEEQFSNYPDFLDHCHLNATVTQDSSIMPACVPDLQSDLVLSNYTKSQYSGSLNDSKFVGAGLADEGDWVVVVLSTNTPTGSFSPATASGSSSITAGVVSFYLMVLLLEFLLMMK</sequence>
<feature type="transmembrane region" description="Helical" evidence="1">
    <location>
        <begin position="170"/>
        <end position="188"/>
    </location>
</feature>
<reference evidence="4 5" key="2">
    <citation type="journal article" date="2017" name="Nature">
        <title>The Apostasia genome and the evolution of orchids.</title>
        <authorList>
            <person name="Zhang G.Q."/>
            <person name="Liu K.W."/>
            <person name="Li Z."/>
            <person name="Lohaus R."/>
            <person name="Hsiao Y.Y."/>
            <person name="Niu S.C."/>
            <person name="Wang J.Y."/>
            <person name="Lin Y.C."/>
            <person name="Xu Q."/>
            <person name="Chen L.J."/>
            <person name="Yoshida K."/>
            <person name="Fujiwara S."/>
            <person name="Wang Z.W."/>
            <person name="Zhang Y.Q."/>
            <person name="Mitsuda N."/>
            <person name="Wang M."/>
            <person name="Liu G.H."/>
            <person name="Pecoraro L."/>
            <person name="Huang H.X."/>
            <person name="Xiao X.J."/>
            <person name="Lin M."/>
            <person name="Wu X.Y."/>
            <person name="Wu W.L."/>
            <person name="Chen Y.Y."/>
            <person name="Chang S.B."/>
            <person name="Sakamoto S."/>
            <person name="Ohme-Takagi M."/>
            <person name="Yagi M."/>
            <person name="Zeng S.J."/>
            <person name="Shen C.Y."/>
            <person name="Yeh C.M."/>
            <person name="Luo Y.B."/>
            <person name="Tsai W.C."/>
            <person name="Van de Peer Y."/>
            <person name="Liu Z.J."/>
        </authorList>
    </citation>
    <scope>NUCLEOTIDE SEQUENCE [LARGE SCALE GENOMIC DNA]</scope>
    <source>
        <tissue evidence="4">The whole plant</tissue>
    </source>
</reference>
<evidence type="ECO:0000313" key="5">
    <source>
        <dbReference type="Proteomes" id="UP000233837"/>
    </source>
</evidence>
<organism evidence="4 5">
    <name type="scientific">Dendrobium catenatum</name>
    <dbReference type="NCBI Taxonomy" id="906689"/>
    <lineage>
        <taxon>Eukaryota</taxon>
        <taxon>Viridiplantae</taxon>
        <taxon>Streptophyta</taxon>
        <taxon>Embryophyta</taxon>
        <taxon>Tracheophyta</taxon>
        <taxon>Spermatophyta</taxon>
        <taxon>Magnoliopsida</taxon>
        <taxon>Liliopsida</taxon>
        <taxon>Asparagales</taxon>
        <taxon>Orchidaceae</taxon>
        <taxon>Epidendroideae</taxon>
        <taxon>Malaxideae</taxon>
        <taxon>Dendrobiinae</taxon>
        <taxon>Dendrobium</taxon>
    </lineage>
</organism>
<dbReference type="Proteomes" id="UP000233837">
    <property type="component" value="Unassembled WGS sequence"/>
</dbReference>
<feature type="signal peptide" evidence="2">
    <location>
        <begin position="1"/>
        <end position="20"/>
    </location>
</feature>
<evidence type="ECO:0000259" key="3">
    <source>
        <dbReference type="Pfam" id="PF25884"/>
    </source>
</evidence>
<reference evidence="4 5" key="1">
    <citation type="journal article" date="2016" name="Sci. Rep.">
        <title>The Dendrobium catenatum Lindl. genome sequence provides insights into polysaccharide synthase, floral development and adaptive evolution.</title>
        <authorList>
            <person name="Zhang G.Q."/>
            <person name="Xu Q."/>
            <person name="Bian C."/>
            <person name="Tsai W.C."/>
            <person name="Yeh C.M."/>
            <person name="Liu K.W."/>
            <person name="Yoshida K."/>
            <person name="Zhang L.S."/>
            <person name="Chang S.B."/>
            <person name="Chen F."/>
            <person name="Shi Y."/>
            <person name="Su Y.Y."/>
            <person name="Zhang Y.Q."/>
            <person name="Chen L.J."/>
            <person name="Yin Y."/>
            <person name="Lin M."/>
            <person name="Huang H."/>
            <person name="Deng H."/>
            <person name="Wang Z.W."/>
            <person name="Zhu S.L."/>
            <person name="Zhao X."/>
            <person name="Deng C."/>
            <person name="Niu S.C."/>
            <person name="Huang J."/>
            <person name="Wang M."/>
            <person name="Liu G.H."/>
            <person name="Yang H.J."/>
            <person name="Xiao X.J."/>
            <person name="Hsiao Y.Y."/>
            <person name="Wu W.L."/>
            <person name="Chen Y.Y."/>
            <person name="Mitsuda N."/>
            <person name="Ohme-Takagi M."/>
            <person name="Luo Y.B."/>
            <person name="Van de Peer Y."/>
            <person name="Liu Z.J."/>
        </authorList>
    </citation>
    <scope>NUCLEOTIDE SEQUENCE [LARGE SCALE GENOMIC DNA]</scope>
    <source>
        <tissue evidence="4">The whole plant</tissue>
    </source>
</reference>
<dbReference type="AlphaFoldDB" id="A0A2I0W3W3"/>
<keyword evidence="2" id="KW-0732">Signal</keyword>
<accession>A0A2I0W3W3</accession>
<evidence type="ECO:0000256" key="1">
    <source>
        <dbReference type="SAM" id="Phobius"/>
    </source>
</evidence>
<feature type="chain" id="PRO_5014145962" evidence="2">
    <location>
        <begin position="21"/>
        <end position="191"/>
    </location>
</feature>
<evidence type="ECO:0000256" key="2">
    <source>
        <dbReference type="SAM" id="SignalP"/>
    </source>
</evidence>
<gene>
    <name evidence="4" type="ORF">MA16_Dca007094</name>
</gene>
<name>A0A2I0W3W3_9ASPA</name>
<dbReference type="Pfam" id="PF25884">
    <property type="entry name" value="At5g19230"/>
    <property type="match status" value="1"/>
</dbReference>